<keyword evidence="1" id="KW-0472">Membrane</keyword>
<protein>
    <submittedName>
        <fullName evidence="2">DUF751 domain-containing protein</fullName>
    </submittedName>
</protein>
<dbReference type="RefSeq" id="WP_106259761.1">
    <property type="nucleotide sequence ID" value="NZ_CAWNSW010000105.1"/>
</dbReference>
<dbReference type="Proteomes" id="UP000239576">
    <property type="component" value="Unassembled WGS sequence"/>
</dbReference>
<keyword evidence="1" id="KW-1133">Transmembrane helix</keyword>
<dbReference type="OrthoDB" id="489556at2"/>
<reference evidence="2 3" key="2">
    <citation type="submission" date="2018-03" db="EMBL/GenBank/DDBJ databases">
        <title>The ancient ancestry and fast evolution of plastids.</title>
        <authorList>
            <person name="Moore K.R."/>
            <person name="Magnabosco C."/>
            <person name="Momper L."/>
            <person name="Gold D.A."/>
            <person name="Bosak T."/>
            <person name="Fournier G.P."/>
        </authorList>
    </citation>
    <scope>NUCLEOTIDE SEQUENCE [LARGE SCALE GENOMIC DNA]</scope>
    <source>
        <strain evidence="2 3">ULC18</strain>
    </source>
</reference>
<feature type="transmembrane region" description="Helical" evidence="1">
    <location>
        <begin position="12"/>
        <end position="34"/>
    </location>
</feature>
<keyword evidence="3" id="KW-1185">Reference proteome</keyword>
<sequence>MQNFWNTVSKYPIFITGVVLGVLLNALKPLAPLFKNPVTAIALVSVFVAGFAFIGFTLRAMLGLGMA</sequence>
<dbReference type="Pfam" id="PF05421">
    <property type="entry name" value="DUF751"/>
    <property type="match status" value="1"/>
</dbReference>
<name>A0A2T1DVN3_9CYAN</name>
<comment type="caution">
    <text evidence="2">The sequence shown here is derived from an EMBL/GenBank/DDBJ whole genome shotgun (WGS) entry which is preliminary data.</text>
</comment>
<organism evidence="2 3">
    <name type="scientific">Stenomitos frigidus ULC18</name>
    <dbReference type="NCBI Taxonomy" id="2107698"/>
    <lineage>
        <taxon>Bacteria</taxon>
        <taxon>Bacillati</taxon>
        <taxon>Cyanobacteriota</taxon>
        <taxon>Cyanophyceae</taxon>
        <taxon>Leptolyngbyales</taxon>
        <taxon>Leptolyngbyaceae</taxon>
        <taxon>Stenomitos</taxon>
    </lineage>
</organism>
<evidence type="ECO:0000313" key="2">
    <source>
        <dbReference type="EMBL" id="PSB24555.1"/>
    </source>
</evidence>
<gene>
    <name evidence="2" type="ORF">C7B82_26380</name>
</gene>
<dbReference type="InterPro" id="IPR008470">
    <property type="entry name" value="Uncharacterised_Ycf33"/>
</dbReference>
<evidence type="ECO:0000313" key="3">
    <source>
        <dbReference type="Proteomes" id="UP000239576"/>
    </source>
</evidence>
<evidence type="ECO:0000256" key="1">
    <source>
        <dbReference type="SAM" id="Phobius"/>
    </source>
</evidence>
<dbReference type="AlphaFoldDB" id="A0A2T1DVN3"/>
<keyword evidence="1" id="KW-0812">Transmembrane</keyword>
<dbReference type="EMBL" id="PVWK01000142">
    <property type="protein sequence ID" value="PSB24555.1"/>
    <property type="molecule type" value="Genomic_DNA"/>
</dbReference>
<reference evidence="3" key="1">
    <citation type="submission" date="2018-02" db="EMBL/GenBank/DDBJ databases">
        <authorList>
            <person name="Moore K."/>
            <person name="Momper L."/>
        </authorList>
    </citation>
    <scope>NUCLEOTIDE SEQUENCE [LARGE SCALE GENOMIC DNA]</scope>
    <source>
        <strain evidence="3">ULC18</strain>
    </source>
</reference>
<accession>A0A2T1DVN3</accession>
<feature type="transmembrane region" description="Helical" evidence="1">
    <location>
        <begin position="40"/>
        <end position="62"/>
    </location>
</feature>
<proteinExistence type="predicted"/>